<keyword evidence="10" id="KW-0902">Two-component regulatory system</keyword>
<dbReference type="InterPro" id="IPR036890">
    <property type="entry name" value="HATPase_C_sf"/>
</dbReference>
<dbReference type="PANTHER" id="PTHR34220">
    <property type="entry name" value="SENSOR HISTIDINE KINASE YPDA"/>
    <property type="match status" value="1"/>
</dbReference>
<dbReference type="SMART" id="SM00387">
    <property type="entry name" value="HATPase_c"/>
    <property type="match status" value="1"/>
</dbReference>
<evidence type="ECO:0000313" key="16">
    <source>
        <dbReference type="Proteomes" id="UP000249260"/>
    </source>
</evidence>
<dbReference type="OrthoDB" id="9776552at2"/>
<keyword evidence="12" id="KW-0812">Transmembrane</keyword>
<evidence type="ECO:0000256" key="5">
    <source>
        <dbReference type="ARBA" id="ARBA00022553"/>
    </source>
</evidence>
<dbReference type="PROSITE" id="PS50885">
    <property type="entry name" value="HAMP"/>
    <property type="match status" value="1"/>
</dbReference>
<dbReference type="EC" id="2.7.13.3" evidence="3"/>
<keyword evidence="11 12" id="KW-0472">Membrane</keyword>
<dbReference type="Pfam" id="PF06580">
    <property type="entry name" value="His_kinase"/>
    <property type="match status" value="1"/>
</dbReference>
<reference evidence="15 16" key="1">
    <citation type="submission" date="2018-06" db="EMBL/GenBank/DDBJ databases">
        <title>Paenibacillus montanisoli sp. nov., isolated from mountain area soil.</title>
        <authorList>
            <person name="Wu M."/>
        </authorList>
    </citation>
    <scope>NUCLEOTIDE SEQUENCE [LARGE SCALE GENOMIC DNA]</scope>
    <source>
        <strain evidence="15 16">RA17</strain>
    </source>
</reference>
<dbReference type="SUPFAM" id="SSF55874">
    <property type="entry name" value="ATPase domain of HSP90 chaperone/DNA topoisomerase II/histidine kinase"/>
    <property type="match status" value="1"/>
</dbReference>
<keyword evidence="9" id="KW-0067">ATP-binding</keyword>
<feature type="domain" description="HAMP" evidence="14">
    <location>
        <begin position="317"/>
        <end position="369"/>
    </location>
</feature>
<dbReference type="EMBL" id="QLUW01000001">
    <property type="protein sequence ID" value="RAP77644.1"/>
    <property type="molecule type" value="Genomic_DNA"/>
</dbReference>
<dbReference type="SUPFAM" id="SSF158472">
    <property type="entry name" value="HAMP domain-like"/>
    <property type="match status" value="1"/>
</dbReference>
<evidence type="ECO:0000313" key="15">
    <source>
        <dbReference type="EMBL" id="RAP77644.1"/>
    </source>
</evidence>
<evidence type="ECO:0000256" key="8">
    <source>
        <dbReference type="ARBA" id="ARBA00022777"/>
    </source>
</evidence>
<keyword evidence="16" id="KW-1185">Reference proteome</keyword>
<dbReference type="InterPro" id="IPR004358">
    <property type="entry name" value="Sig_transdc_His_kin-like_C"/>
</dbReference>
<evidence type="ECO:0000256" key="2">
    <source>
        <dbReference type="ARBA" id="ARBA00004651"/>
    </source>
</evidence>
<keyword evidence="8 15" id="KW-0418">Kinase</keyword>
<dbReference type="CDD" id="cd06225">
    <property type="entry name" value="HAMP"/>
    <property type="match status" value="1"/>
</dbReference>
<dbReference type="Pfam" id="PF00672">
    <property type="entry name" value="HAMP"/>
    <property type="match status" value="1"/>
</dbReference>
<dbReference type="PROSITE" id="PS50109">
    <property type="entry name" value="HIS_KIN"/>
    <property type="match status" value="1"/>
</dbReference>
<dbReference type="InterPro" id="IPR003660">
    <property type="entry name" value="HAMP_dom"/>
</dbReference>
<dbReference type="PANTHER" id="PTHR34220:SF7">
    <property type="entry name" value="SENSOR HISTIDINE KINASE YPDA"/>
    <property type="match status" value="1"/>
</dbReference>
<keyword evidence="4" id="KW-1003">Cell membrane</keyword>
<dbReference type="InterPro" id="IPR010559">
    <property type="entry name" value="Sig_transdc_His_kin_internal"/>
</dbReference>
<dbReference type="GO" id="GO:0005886">
    <property type="term" value="C:plasma membrane"/>
    <property type="evidence" value="ECO:0007669"/>
    <property type="project" value="UniProtKB-SubCell"/>
</dbReference>
<evidence type="ECO:0000256" key="3">
    <source>
        <dbReference type="ARBA" id="ARBA00012438"/>
    </source>
</evidence>
<comment type="subcellular location">
    <subcellularLocation>
        <location evidence="2">Cell membrane</location>
        <topology evidence="2">Multi-pass membrane protein</topology>
    </subcellularLocation>
</comment>
<dbReference type="Proteomes" id="UP000249260">
    <property type="component" value="Unassembled WGS sequence"/>
</dbReference>
<evidence type="ECO:0000256" key="6">
    <source>
        <dbReference type="ARBA" id="ARBA00022679"/>
    </source>
</evidence>
<feature type="transmembrane region" description="Helical" evidence="12">
    <location>
        <begin position="18"/>
        <end position="37"/>
    </location>
</feature>
<evidence type="ECO:0000256" key="12">
    <source>
        <dbReference type="SAM" id="Phobius"/>
    </source>
</evidence>
<keyword evidence="5" id="KW-0597">Phosphoprotein</keyword>
<dbReference type="InterPro" id="IPR050640">
    <property type="entry name" value="Bact_2-comp_sensor_kinase"/>
</dbReference>
<evidence type="ECO:0000256" key="10">
    <source>
        <dbReference type="ARBA" id="ARBA00023012"/>
    </source>
</evidence>
<dbReference type="Gene3D" id="3.30.565.10">
    <property type="entry name" value="Histidine kinase-like ATPase, C-terminal domain"/>
    <property type="match status" value="1"/>
</dbReference>
<evidence type="ECO:0000256" key="11">
    <source>
        <dbReference type="ARBA" id="ARBA00023136"/>
    </source>
</evidence>
<evidence type="ECO:0000256" key="7">
    <source>
        <dbReference type="ARBA" id="ARBA00022741"/>
    </source>
</evidence>
<dbReference type="PRINTS" id="PR00344">
    <property type="entry name" value="BCTRLSENSOR"/>
</dbReference>
<keyword evidence="6" id="KW-0808">Transferase</keyword>
<evidence type="ECO:0000259" key="13">
    <source>
        <dbReference type="PROSITE" id="PS50109"/>
    </source>
</evidence>
<proteinExistence type="predicted"/>
<dbReference type="RefSeq" id="WP_112880767.1">
    <property type="nucleotide sequence ID" value="NZ_QLUW01000001.1"/>
</dbReference>
<dbReference type="GO" id="GO:0005524">
    <property type="term" value="F:ATP binding"/>
    <property type="evidence" value="ECO:0007669"/>
    <property type="project" value="UniProtKB-KW"/>
</dbReference>
<accession>A0A328UBF8</accession>
<evidence type="ECO:0000256" key="1">
    <source>
        <dbReference type="ARBA" id="ARBA00000085"/>
    </source>
</evidence>
<dbReference type="InterPro" id="IPR003594">
    <property type="entry name" value="HATPase_dom"/>
</dbReference>
<comment type="catalytic activity">
    <reaction evidence="1">
        <text>ATP + protein L-histidine = ADP + protein N-phospho-L-histidine.</text>
        <dbReference type="EC" id="2.7.13.3"/>
    </reaction>
</comment>
<comment type="caution">
    <text evidence="15">The sequence shown here is derived from an EMBL/GenBank/DDBJ whole genome shotgun (WGS) entry which is preliminary data.</text>
</comment>
<gene>
    <name evidence="15" type="ORF">DL346_04005</name>
</gene>
<sequence length="600" mass="68351">MFRWLIRTMNDLQLRTKLILSCIVVAFVPVMMVGLFLTSELRQMSLDNALEQTAANVERVKKRTAEVINVSYDISYRMSNDSRLEGIAGSQYETVYDVVKAYKTYPDIKEYLRLYKEISNIRLYIDNKTLLNNWEFIQPTPAIVRTHWYQTAINSSGLIGWNYIEDERDQKNYLSLIRKIDFLTQHNTGVLVINVNGQMLNSILNQETFETMLVDKDNNIVAANRPDRVGKTLADIRFDPNVIDQQNGSFQAILGGQSSQIQIEPLIPESSLNGIRIISVFSIDSITKDANEIIVLALIVISIGLVVAIGLIYGFSMLLSKRMLRLSKQIAKVATGNLDIALEIDGNDEIGQLSRQFNAMVVSINELIGEVQESNRQKVQIQSRQNEIKFKMMASQINPHFLFNALESIRMKAHLKGEKEISNVVRLLGKMMRKNLEAGNRTVPLRNEIDMVRCYLDIQKFRYEDRLNYELLIDPTAEQELILPLIIQPLVENAVIHGLENREEGGLVRIKAVLLEGMIHVEVIDNGEGMSREKLKELDRTFQEHEDGEREGNRIGLNNVHMRLKLLYGADYGLEIWSEPGIGTRVQFTIPIGGDKSHAV</sequence>
<feature type="domain" description="Histidine kinase" evidence="13">
    <location>
        <begin position="483"/>
        <end position="594"/>
    </location>
</feature>
<dbReference type="SMART" id="SM00304">
    <property type="entry name" value="HAMP"/>
    <property type="match status" value="1"/>
</dbReference>
<protein>
    <recommendedName>
        <fullName evidence="3">histidine kinase</fullName>
        <ecNumber evidence="3">2.7.13.3</ecNumber>
    </recommendedName>
</protein>
<dbReference type="Gene3D" id="6.10.340.10">
    <property type="match status" value="1"/>
</dbReference>
<dbReference type="Pfam" id="PF02518">
    <property type="entry name" value="HATPase_c"/>
    <property type="match status" value="1"/>
</dbReference>
<dbReference type="AlphaFoldDB" id="A0A328UBF8"/>
<evidence type="ECO:0000259" key="14">
    <source>
        <dbReference type="PROSITE" id="PS50885"/>
    </source>
</evidence>
<evidence type="ECO:0000256" key="4">
    <source>
        <dbReference type="ARBA" id="ARBA00022475"/>
    </source>
</evidence>
<feature type="transmembrane region" description="Helical" evidence="12">
    <location>
        <begin position="293"/>
        <end position="319"/>
    </location>
</feature>
<keyword evidence="7" id="KW-0547">Nucleotide-binding</keyword>
<organism evidence="15 16">
    <name type="scientific">Paenibacillus montanisoli</name>
    <dbReference type="NCBI Taxonomy" id="2081970"/>
    <lineage>
        <taxon>Bacteria</taxon>
        <taxon>Bacillati</taxon>
        <taxon>Bacillota</taxon>
        <taxon>Bacilli</taxon>
        <taxon>Bacillales</taxon>
        <taxon>Paenibacillaceae</taxon>
        <taxon>Paenibacillus</taxon>
    </lineage>
</organism>
<evidence type="ECO:0000256" key="9">
    <source>
        <dbReference type="ARBA" id="ARBA00022840"/>
    </source>
</evidence>
<dbReference type="InterPro" id="IPR005467">
    <property type="entry name" value="His_kinase_dom"/>
</dbReference>
<dbReference type="GO" id="GO:0000155">
    <property type="term" value="F:phosphorelay sensor kinase activity"/>
    <property type="evidence" value="ECO:0007669"/>
    <property type="project" value="InterPro"/>
</dbReference>
<keyword evidence="12" id="KW-1133">Transmembrane helix</keyword>
<name>A0A328UBF8_9BACL</name>